<dbReference type="InterPro" id="IPR050166">
    <property type="entry name" value="ABC_transporter_ATP-bind"/>
</dbReference>
<dbReference type="Proteomes" id="UP001329915">
    <property type="component" value="Chromosome"/>
</dbReference>
<dbReference type="InterPro" id="IPR003439">
    <property type="entry name" value="ABC_transporter-like_ATP-bd"/>
</dbReference>
<dbReference type="KEGG" id="dbc:MFMK1_002510"/>
<proteinExistence type="predicted"/>
<dbReference type="EMBL" id="CP121694">
    <property type="protein sequence ID" value="WRO22672.1"/>
    <property type="molecule type" value="Genomic_DNA"/>
</dbReference>
<dbReference type="Pfam" id="PF00005">
    <property type="entry name" value="ABC_tran"/>
    <property type="match status" value="1"/>
</dbReference>
<dbReference type="CDD" id="cd03293">
    <property type="entry name" value="ABC_NrtD_SsuB_transporters"/>
    <property type="match status" value="1"/>
</dbReference>
<dbReference type="GO" id="GO:0005524">
    <property type="term" value="F:ATP binding"/>
    <property type="evidence" value="ECO:0007669"/>
    <property type="project" value="UniProtKB-KW"/>
</dbReference>
<dbReference type="SMART" id="SM00382">
    <property type="entry name" value="AAA"/>
    <property type="match status" value="1"/>
</dbReference>
<dbReference type="InterPro" id="IPR027417">
    <property type="entry name" value="P-loop_NTPase"/>
</dbReference>
<keyword evidence="3 5" id="KW-0067">ATP-binding</keyword>
<name>A0AAU0UR43_9FIRM</name>
<evidence type="ECO:0000259" key="4">
    <source>
        <dbReference type="PROSITE" id="PS50893"/>
    </source>
</evidence>
<evidence type="ECO:0000256" key="2">
    <source>
        <dbReference type="ARBA" id="ARBA00022741"/>
    </source>
</evidence>
<dbReference type="SUPFAM" id="SSF52540">
    <property type="entry name" value="P-loop containing nucleoside triphosphate hydrolases"/>
    <property type="match status" value="1"/>
</dbReference>
<keyword evidence="6" id="KW-1185">Reference proteome</keyword>
<protein>
    <submittedName>
        <fullName evidence="5">ABC transporter ATP-binding protein</fullName>
    </submittedName>
</protein>
<keyword evidence="2" id="KW-0547">Nucleotide-binding</keyword>
<dbReference type="PROSITE" id="PS00211">
    <property type="entry name" value="ABC_TRANSPORTER_1"/>
    <property type="match status" value="1"/>
</dbReference>
<dbReference type="PANTHER" id="PTHR42788:SF13">
    <property type="entry name" value="ALIPHATIC SULFONATES IMPORT ATP-BINDING PROTEIN SSUB"/>
    <property type="match status" value="1"/>
</dbReference>
<dbReference type="PANTHER" id="PTHR42788">
    <property type="entry name" value="TAURINE IMPORT ATP-BINDING PROTEIN-RELATED"/>
    <property type="match status" value="1"/>
</dbReference>
<reference evidence="5 6" key="1">
    <citation type="submission" date="2023-04" db="EMBL/GenBank/DDBJ databases">
        <authorList>
            <person name="Hsu D."/>
        </authorList>
    </citation>
    <scope>NUCLEOTIDE SEQUENCE [LARGE SCALE GENOMIC DNA]</scope>
    <source>
        <strain evidence="5 6">MK1</strain>
    </source>
</reference>
<feature type="domain" description="ABC transporter" evidence="4">
    <location>
        <begin position="7"/>
        <end position="239"/>
    </location>
</feature>
<dbReference type="PROSITE" id="PS50893">
    <property type="entry name" value="ABC_TRANSPORTER_2"/>
    <property type="match status" value="1"/>
</dbReference>
<keyword evidence="1" id="KW-0813">Transport</keyword>
<evidence type="ECO:0000313" key="5">
    <source>
        <dbReference type="EMBL" id="WRO22672.1"/>
    </source>
</evidence>
<evidence type="ECO:0000256" key="1">
    <source>
        <dbReference type="ARBA" id="ARBA00022448"/>
    </source>
</evidence>
<dbReference type="AlphaFoldDB" id="A0AAU0UR43"/>
<evidence type="ECO:0000256" key="3">
    <source>
        <dbReference type="ARBA" id="ARBA00022840"/>
    </source>
</evidence>
<sequence length="261" mass="29768">MTAKVKIKIEDVTKVFANNAGEHQQALASVDLAVYDNEFICLLGASGCGKTTLLNLMAGFESVSSGTIFIDDKPVLKPHPQYQTIFQNYGLFPWRTVEENVEYGLEVKGVSLEERRAKAAGYIEMVGLEKFRNSHPHQLSGGMQQRVAIARALAVEPEVLFMDEPFGALDALTRFRMQDEITRIWQENKQTIVFVTHDIDEAVFLADRIVIMSPYPGRIKTILPVPMGRPRDRTDYDFIKIRDRIFNEFELTVKKELDYYI</sequence>
<organism evidence="5 6">
    <name type="scientific">Metallumcola ferriviriculae</name>
    <dbReference type="NCBI Taxonomy" id="3039180"/>
    <lineage>
        <taxon>Bacteria</taxon>
        <taxon>Bacillati</taxon>
        <taxon>Bacillota</taxon>
        <taxon>Clostridia</taxon>
        <taxon>Neomoorellales</taxon>
        <taxon>Desulfitibacteraceae</taxon>
        <taxon>Metallumcola</taxon>
    </lineage>
</organism>
<gene>
    <name evidence="5" type="ORF">MFMK1_002510</name>
</gene>
<evidence type="ECO:0000313" key="6">
    <source>
        <dbReference type="Proteomes" id="UP001329915"/>
    </source>
</evidence>
<accession>A0AAU0UR43</accession>
<dbReference type="InterPro" id="IPR017871">
    <property type="entry name" value="ABC_transporter-like_CS"/>
</dbReference>
<dbReference type="GO" id="GO:0016887">
    <property type="term" value="F:ATP hydrolysis activity"/>
    <property type="evidence" value="ECO:0007669"/>
    <property type="project" value="InterPro"/>
</dbReference>
<dbReference type="Gene3D" id="3.40.50.300">
    <property type="entry name" value="P-loop containing nucleotide triphosphate hydrolases"/>
    <property type="match status" value="1"/>
</dbReference>
<dbReference type="InterPro" id="IPR003593">
    <property type="entry name" value="AAA+_ATPase"/>
</dbReference>